<feature type="domain" description="ABC transmembrane type-1" evidence="10">
    <location>
        <begin position="378"/>
        <end position="703"/>
    </location>
</feature>
<dbReference type="Proteomes" id="UP000054279">
    <property type="component" value="Unassembled WGS sequence"/>
</dbReference>
<evidence type="ECO:0000256" key="8">
    <source>
        <dbReference type="SAM" id="MobiDB-lite"/>
    </source>
</evidence>
<dbReference type="PANTHER" id="PTHR24223:SF353">
    <property type="entry name" value="ABC TRANSPORTER ATP-BINDING PROTEIN_PERMEASE VMR1-RELATED"/>
    <property type="match status" value="1"/>
</dbReference>
<keyword evidence="5" id="KW-0067">ATP-binding</keyword>
<feature type="transmembrane region" description="Helical" evidence="9">
    <location>
        <begin position="118"/>
        <end position="140"/>
    </location>
</feature>
<dbReference type="SUPFAM" id="SSF52540">
    <property type="entry name" value="P-loop containing nucleoside triphosphate hydrolases"/>
    <property type="match status" value="1"/>
</dbReference>
<evidence type="ECO:0000256" key="7">
    <source>
        <dbReference type="ARBA" id="ARBA00023136"/>
    </source>
</evidence>
<sequence>MQDKSLDYIRMEFTVDWYDPLGTTMAVAFPTSQKMDLAISVVLAVSAVFSALLFFWLSPPSAAGKIQLPTAAVDSDDEFEPELPGENDPFLVTKAEDFLDGIPIDEEKFWAKARVQKLVLTLLFAALVALDTVAIGYAVATESSDATVISFSLRAVFDVYLLILATLTIQDTEVPHHWVAVVHISALLGAAFGGVFLSSILPSIPDVQTQEAPTTDDLSVLMGLWYASLALTFFALLRAVTIPRGPKLHFPSEAIYAEKTLETSTTHDYDNVCGLSDASVWDFMLFSYTTKVIMLGVTSESLEIGDLPIVTANMRATTLFYRMRTAMRTIKARAFTIIPGFLTFGHPIRWKPAPGSGWMLMYRIMIVNAVPLMAQVGLATVSALLFYAPAFFLKLLVQFLQISKTGEPKNIQWGWVYCAGLFLSNAICFLITGQLWSLSTTTLQCRIRVQLNSILFAKTLVRKDVASSSASQPSAPVEPGHNPNEPTEGAGASVDPSATAEGQLTKKDDEEEFSSKAQIMTLMTTDVDRVSEFSWHIFSLIDSPIEIVLGSYFLYTLLGVSCFIGLAVTCLFLPMNHYAGKVVVSAQDSLMKARDERVALMNEILGAIRMLKFMAWERNFEAKVMKIRAKELHFQRRNYIIETLFNTIWNASPVVVTLVSFWHFAVVRGQTLTPSVAFTSIAVFTEMKFALNALPETFINMLQSLVSVRRIEKYLDSVEVAPVAPLNEQDLTVAFNNATITWPQNRSSGSAASSVSSTPKHKFILMDLNLKFPEGKMSLICGRLGSGKTLLLLSLLGEADLLTGQIQCPRSPPDAIASFEGTTPAPEDWIVPGL</sequence>
<feature type="transmembrane region" description="Helical" evidence="9">
    <location>
        <begin position="179"/>
        <end position="200"/>
    </location>
</feature>
<evidence type="ECO:0000256" key="4">
    <source>
        <dbReference type="ARBA" id="ARBA00022741"/>
    </source>
</evidence>
<feature type="transmembrane region" description="Helical" evidence="9">
    <location>
        <begin position="414"/>
        <end position="436"/>
    </location>
</feature>
<protein>
    <recommendedName>
        <fullName evidence="10">ABC transmembrane type-1 domain-containing protein</fullName>
    </recommendedName>
</protein>
<accession>A0A0C9UN57</accession>
<dbReference type="GO" id="GO:0140359">
    <property type="term" value="F:ABC-type transporter activity"/>
    <property type="evidence" value="ECO:0007669"/>
    <property type="project" value="InterPro"/>
</dbReference>
<evidence type="ECO:0000256" key="3">
    <source>
        <dbReference type="ARBA" id="ARBA00022737"/>
    </source>
</evidence>
<evidence type="ECO:0000256" key="9">
    <source>
        <dbReference type="SAM" id="Phobius"/>
    </source>
</evidence>
<keyword evidence="6 9" id="KW-1133">Transmembrane helix</keyword>
<dbReference type="HOGENOM" id="CLU_340856_0_0_1"/>
<feature type="region of interest" description="Disordered" evidence="8">
    <location>
        <begin position="467"/>
        <end position="512"/>
    </location>
</feature>
<keyword evidence="1" id="KW-0813">Transport</keyword>
<dbReference type="InterPro" id="IPR011527">
    <property type="entry name" value="ABC1_TM_dom"/>
</dbReference>
<dbReference type="PANTHER" id="PTHR24223">
    <property type="entry name" value="ATP-BINDING CASSETTE SUB-FAMILY C"/>
    <property type="match status" value="1"/>
</dbReference>
<evidence type="ECO:0000259" key="10">
    <source>
        <dbReference type="PROSITE" id="PS50929"/>
    </source>
</evidence>
<dbReference type="AlphaFoldDB" id="A0A0C9UN57"/>
<feature type="transmembrane region" description="Helical" evidence="9">
    <location>
        <begin position="220"/>
        <end position="240"/>
    </location>
</feature>
<gene>
    <name evidence="11" type="ORF">M422DRAFT_261252</name>
</gene>
<dbReference type="Gene3D" id="1.20.1560.10">
    <property type="entry name" value="ABC transporter type 1, transmembrane domain"/>
    <property type="match status" value="1"/>
</dbReference>
<feature type="transmembrane region" description="Helical" evidence="9">
    <location>
        <begin position="37"/>
        <end position="57"/>
    </location>
</feature>
<keyword evidence="7 9" id="KW-0472">Membrane</keyword>
<evidence type="ECO:0000256" key="1">
    <source>
        <dbReference type="ARBA" id="ARBA00022448"/>
    </source>
</evidence>
<dbReference type="GO" id="GO:0005524">
    <property type="term" value="F:ATP binding"/>
    <property type="evidence" value="ECO:0007669"/>
    <property type="project" value="UniProtKB-KW"/>
</dbReference>
<dbReference type="OrthoDB" id="6500128at2759"/>
<proteinExistence type="predicted"/>
<dbReference type="InterPro" id="IPR036640">
    <property type="entry name" value="ABC1_TM_sf"/>
</dbReference>
<keyword evidence="3" id="KW-0677">Repeat</keyword>
<dbReference type="Pfam" id="PF00664">
    <property type="entry name" value="ABC_membrane"/>
    <property type="match status" value="1"/>
</dbReference>
<evidence type="ECO:0000313" key="12">
    <source>
        <dbReference type="Proteomes" id="UP000054279"/>
    </source>
</evidence>
<feature type="transmembrane region" description="Helical" evidence="9">
    <location>
        <begin position="146"/>
        <end position="167"/>
    </location>
</feature>
<feature type="transmembrane region" description="Helical" evidence="9">
    <location>
        <begin position="360"/>
        <end position="393"/>
    </location>
</feature>
<organism evidence="11 12">
    <name type="scientific">Sphaerobolus stellatus (strain SS14)</name>
    <dbReference type="NCBI Taxonomy" id="990650"/>
    <lineage>
        <taxon>Eukaryota</taxon>
        <taxon>Fungi</taxon>
        <taxon>Dikarya</taxon>
        <taxon>Basidiomycota</taxon>
        <taxon>Agaricomycotina</taxon>
        <taxon>Agaricomycetes</taxon>
        <taxon>Phallomycetidae</taxon>
        <taxon>Geastrales</taxon>
        <taxon>Sphaerobolaceae</taxon>
        <taxon>Sphaerobolus</taxon>
    </lineage>
</organism>
<evidence type="ECO:0000256" key="5">
    <source>
        <dbReference type="ARBA" id="ARBA00022840"/>
    </source>
</evidence>
<feature type="transmembrane region" description="Helical" evidence="9">
    <location>
        <begin position="330"/>
        <end position="348"/>
    </location>
</feature>
<keyword evidence="2 9" id="KW-0812">Transmembrane</keyword>
<dbReference type="Gene3D" id="3.40.50.300">
    <property type="entry name" value="P-loop containing nucleotide triphosphate hydrolases"/>
    <property type="match status" value="1"/>
</dbReference>
<dbReference type="GO" id="GO:0000329">
    <property type="term" value="C:fungal-type vacuole membrane"/>
    <property type="evidence" value="ECO:0007669"/>
    <property type="project" value="TreeGrafter"/>
</dbReference>
<dbReference type="PROSITE" id="PS50929">
    <property type="entry name" value="ABC_TM1F"/>
    <property type="match status" value="1"/>
</dbReference>
<evidence type="ECO:0000256" key="6">
    <source>
        <dbReference type="ARBA" id="ARBA00022989"/>
    </source>
</evidence>
<dbReference type="SUPFAM" id="SSF90123">
    <property type="entry name" value="ABC transporter transmembrane region"/>
    <property type="match status" value="1"/>
</dbReference>
<evidence type="ECO:0000256" key="2">
    <source>
        <dbReference type="ARBA" id="ARBA00022692"/>
    </source>
</evidence>
<dbReference type="EMBL" id="KN837179">
    <property type="protein sequence ID" value="KIJ36299.1"/>
    <property type="molecule type" value="Genomic_DNA"/>
</dbReference>
<dbReference type="InterPro" id="IPR050173">
    <property type="entry name" value="ABC_transporter_C-like"/>
</dbReference>
<dbReference type="CDD" id="cd18596">
    <property type="entry name" value="ABC_6TM_VMR1_D1_like"/>
    <property type="match status" value="1"/>
</dbReference>
<name>A0A0C9UN57_SPHS4</name>
<feature type="non-terminal residue" evidence="11">
    <location>
        <position position="1"/>
    </location>
</feature>
<reference evidence="11 12" key="1">
    <citation type="submission" date="2014-06" db="EMBL/GenBank/DDBJ databases">
        <title>Evolutionary Origins and Diversification of the Mycorrhizal Mutualists.</title>
        <authorList>
            <consortium name="DOE Joint Genome Institute"/>
            <consortium name="Mycorrhizal Genomics Consortium"/>
            <person name="Kohler A."/>
            <person name="Kuo A."/>
            <person name="Nagy L.G."/>
            <person name="Floudas D."/>
            <person name="Copeland A."/>
            <person name="Barry K.W."/>
            <person name="Cichocki N."/>
            <person name="Veneault-Fourrey C."/>
            <person name="LaButti K."/>
            <person name="Lindquist E.A."/>
            <person name="Lipzen A."/>
            <person name="Lundell T."/>
            <person name="Morin E."/>
            <person name="Murat C."/>
            <person name="Riley R."/>
            <person name="Ohm R."/>
            <person name="Sun H."/>
            <person name="Tunlid A."/>
            <person name="Henrissat B."/>
            <person name="Grigoriev I.V."/>
            <person name="Hibbett D.S."/>
            <person name="Martin F."/>
        </authorList>
    </citation>
    <scope>NUCLEOTIDE SEQUENCE [LARGE SCALE GENOMIC DNA]</scope>
    <source>
        <strain evidence="11 12">SS14</strain>
    </source>
</reference>
<keyword evidence="4" id="KW-0547">Nucleotide-binding</keyword>
<evidence type="ECO:0000313" key="11">
    <source>
        <dbReference type="EMBL" id="KIJ36299.1"/>
    </source>
</evidence>
<keyword evidence="12" id="KW-1185">Reference proteome</keyword>
<feature type="transmembrane region" description="Helical" evidence="9">
    <location>
        <begin position="552"/>
        <end position="573"/>
    </location>
</feature>
<dbReference type="InterPro" id="IPR027417">
    <property type="entry name" value="P-loop_NTPase"/>
</dbReference>